<reference evidence="1" key="2">
    <citation type="submission" date="2021-01" db="EMBL/GenBank/DDBJ databases">
        <authorList>
            <person name="Schikora-Tamarit M.A."/>
        </authorList>
    </citation>
    <scope>NUCLEOTIDE SEQUENCE</scope>
    <source>
        <strain evidence="1">CBS6075</strain>
    </source>
</reference>
<accession>A0A9P8PBQ3</accession>
<proteinExistence type="predicted"/>
<dbReference type="Proteomes" id="UP000769157">
    <property type="component" value="Unassembled WGS sequence"/>
</dbReference>
<dbReference type="RefSeq" id="XP_046063331.1">
    <property type="nucleotide sequence ID" value="XM_046203567.1"/>
</dbReference>
<dbReference type="AlphaFoldDB" id="A0A9P8PBQ3"/>
<gene>
    <name evidence="1" type="ORF">OGAPHI_002672</name>
</gene>
<dbReference type="EMBL" id="JAEUBE010000158">
    <property type="protein sequence ID" value="KAH3668917.1"/>
    <property type="molecule type" value="Genomic_DNA"/>
</dbReference>
<organism evidence="1 2">
    <name type="scientific">Ogataea philodendri</name>
    <dbReference type="NCBI Taxonomy" id="1378263"/>
    <lineage>
        <taxon>Eukaryota</taxon>
        <taxon>Fungi</taxon>
        <taxon>Dikarya</taxon>
        <taxon>Ascomycota</taxon>
        <taxon>Saccharomycotina</taxon>
        <taxon>Pichiomycetes</taxon>
        <taxon>Pichiales</taxon>
        <taxon>Pichiaceae</taxon>
        <taxon>Ogataea</taxon>
    </lineage>
</organism>
<comment type="caution">
    <text evidence="1">The sequence shown here is derived from an EMBL/GenBank/DDBJ whole genome shotgun (WGS) entry which is preliminary data.</text>
</comment>
<keyword evidence="2" id="KW-1185">Reference proteome</keyword>
<evidence type="ECO:0000313" key="1">
    <source>
        <dbReference type="EMBL" id="KAH3668917.1"/>
    </source>
</evidence>
<sequence>MVSDDSTSKVIVLPVRVLTKICIPPLSLNTKCKVDSFWMFDGLTGQGLHKDLHTTSQSKHQVESRLLLDVVIGKGSAVFQLLTGENQSLLVWWNALLVLDLALDVVNRVRRLNLKSNGLSGQSLDKDLHTSSQSQHQVESRLLLNVVVRQRSAIL</sequence>
<evidence type="ECO:0000313" key="2">
    <source>
        <dbReference type="Proteomes" id="UP000769157"/>
    </source>
</evidence>
<dbReference type="GeneID" id="70234639"/>
<name>A0A9P8PBQ3_9ASCO</name>
<protein>
    <submittedName>
        <fullName evidence="1">Uncharacterized protein</fullName>
    </submittedName>
</protein>
<dbReference type="OrthoDB" id="3267308at2759"/>
<reference evidence="1" key="1">
    <citation type="journal article" date="2021" name="Open Biol.">
        <title>Shared evolutionary footprints suggest mitochondrial oxidative damage underlies multiple complex I losses in fungi.</title>
        <authorList>
            <person name="Schikora-Tamarit M.A."/>
            <person name="Marcet-Houben M."/>
            <person name="Nosek J."/>
            <person name="Gabaldon T."/>
        </authorList>
    </citation>
    <scope>NUCLEOTIDE SEQUENCE</scope>
    <source>
        <strain evidence="1">CBS6075</strain>
    </source>
</reference>